<evidence type="ECO:0000256" key="2">
    <source>
        <dbReference type="ARBA" id="ARBA00023125"/>
    </source>
</evidence>
<dbReference type="InterPro" id="IPR036271">
    <property type="entry name" value="Tet_transcr_reg_TetR-rel_C_sf"/>
</dbReference>
<dbReference type="Gene3D" id="1.10.10.60">
    <property type="entry name" value="Homeodomain-like"/>
    <property type="match status" value="1"/>
</dbReference>
<protein>
    <submittedName>
        <fullName evidence="6">Putative TetR family transcriptional regulator</fullName>
    </submittedName>
</protein>
<dbReference type="GO" id="GO:0003700">
    <property type="term" value="F:DNA-binding transcription factor activity"/>
    <property type="evidence" value="ECO:0007669"/>
    <property type="project" value="TreeGrafter"/>
</dbReference>
<dbReference type="PROSITE" id="PS50977">
    <property type="entry name" value="HTH_TETR_2"/>
    <property type="match status" value="1"/>
</dbReference>
<dbReference type="InterPro" id="IPR050109">
    <property type="entry name" value="HTH-type_TetR-like_transc_reg"/>
</dbReference>
<organism evidence="6 7">
    <name type="scientific">Microlunatus phosphovorus (strain ATCC 700054 / DSM 10555 / JCM 9379 / NBRC 101784 / NCIMB 13414 / VKM Ac-1990 / NM-1)</name>
    <dbReference type="NCBI Taxonomy" id="1032480"/>
    <lineage>
        <taxon>Bacteria</taxon>
        <taxon>Bacillati</taxon>
        <taxon>Actinomycetota</taxon>
        <taxon>Actinomycetes</taxon>
        <taxon>Propionibacteriales</taxon>
        <taxon>Propionibacteriaceae</taxon>
        <taxon>Microlunatus</taxon>
    </lineage>
</organism>
<dbReference type="KEGG" id="mph:MLP_44060"/>
<sequence>MADSPPVFVARRLGGRAARVREAVLSATIAELIDGGYAALNASRIADRAGVHRSTVHRRWPDLDGLVTEALVEAAADAIPTPDSGDVAGDLKALLHSIAAYVADPQTRIQIRALVADASRSPAIAAVVSQVWTARFRVGEEVIARAAERGELRADLPPATVLSVFTGPIYVRLLLTDEPIDDDFVDSVVELGLTGARA</sequence>
<dbReference type="AlphaFoldDB" id="F5XTH1"/>
<dbReference type="GO" id="GO:0000976">
    <property type="term" value="F:transcription cis-regulatory region binding"/>
    <property type="evidence" value="ECO:0007669"/>
    <property type="project" value="TreeGrafter"/>
</dbReference>
<evidence type="ECO:0000256" key="4">
    <source>
        <dbReference type="PROSITE-ProRule" id="PRU00335"/>
    </source>
</evidence>
<dbReference type="PANTHER" id="PTHR30055">
    <property type="entry name" value="HTH-TYPE TRANSCRIPTIONAL REGULATOR RUTR"/>
    <property type="match status" value="1"/>
</dbReference>
<dbReference type="EMBL" id="AP012204">
    <property type="protein sequence ID" value="BAK37420.1"/>
    <property type="molecule type" value="Genomic_DNA"/>
</dbReference>
<evidence type="ECO:0000313" key="7">
    <source>
        <dbReference type="Proteomes" id="UP000007947"/>
    </source>
</evidence>
<dbReference type="InterPro" id="IPR001647">
    <property type="entry name" value="HTH_TetR"/>
</dbReference>
<dbReference type="InterPro" id="IPR011075">
    <property type="entry name" value="TetR_C"/>
</dbReference>
<dbReference type="Proteomes" id="UP000007947">
    <property type="component" value="Chromosome"/>
</dbReference>
<dbReference type="HOGENOM" id="CLU_069356_25_2_11"/>
<dbReference type="STRING" id="1032480.MLP_44060"/>
<keyword evidence="1" id="KW-0805">Transcription regulation</keyword>
<dbReference type="SUPFAM" id="SSF46689">
    <property type="entry name" value="Homeodomain-like"/>
    <property type="match status" value="1"/>
</dbReference>
<accession>F5XTH1</accession>
<dbReference type="OrthoDB" id="9796019at2"/>
<reference evidence="6 7" key="1">
    <citation type="submission" date="2011-05" db="EMBL/GenBank/DDBJ databases">
        <title>Whole genome sequence of Microlunatus phosphovorus NM-1.</title>
        <authorList>
            <person name="Hosoyama A."/>
            <person name="Sasaki K."/>
            <person name="Harada T."/>
            <person name="Igarashi R."/>
            <person name="Kawakoshi A."/>
            <person name="Sasagawa M."/>
            <person name="Fukada J."/>
            <person name="Nakamura S."/>
            <person name="Katano Y."/>
            <person name="Hanada S."/>
            <person name="Kamagata Y."/>
            <person name="Nakamura N."/>
            <person name="Yamazaki S."/>
            <person name="Fujita N."/>
        </authorList>
    </citation>
    <scope>NUCLEOTIDE SEQUENCE [LARGE SCALE GENOMIC DNA]</scope>
    <source>
        <strain evidence="7">ATCC 700054 / DSM 10555 / JCM 9379 / NBRC 101784 / NCIMB 13414 / VKM Ac-1990 / NM-1</strain>
    </source>
</reference>
<proteinExistence type="predicted"/>
<dbReference type="Gene3D" id="1.10.357.10">
    <property type="entry name" value="Tetracycline Repressor, domain 2"/>
    <property type="match status" value="1"/>
</dbReference>
<feature type="domain" description="HTH tetR-type" evidence="5">
    <location>
        <begin position="18"/>
        <end position="78"/>
    </location>
</feature>
<dbReference type="Pfam" id="PF16859">
    <property type="entry name" value="TetR_C_11"/>
    <property type="match status" value="1"/>
</dbReference>
<dbReference type="RefSeq" id="WP_013865254.1">
    <property type="nucleotide sequence ID" value="NC_015635.1"/>
</dbReference>
<evidence type="ECO:0000256" key="1">
    <source>
        <dbReference type="ARBA" id="ARBA00023015"/>
    </source>
</evidence>
<dbReference type="SUPFAM" id="SSF48498">
    <property type="entry name" value="Tetracyclin repressor-like, C-terminal domain"/>
    <property type="match status" value="1"/>
</dbReference>
<evidence type="ECO:0000259" key="5">
    <source>
        <dbReference type="PROSITE" id="PS50977"/>
    </source>
</evidence>
<keyword evidence="2 4" id="KW-0238">DNA-binding</keyword>
<keyword evidence="7" id="KW-1185">Reference proteome</keyword>
<name>F5XTH1_MICPN</name>
<evidence type="ECO:0000313" key="6">
    <source>
        <dbReference type="EMBL" id="BAK37420.1"/>
    </source>
</evidence>
<feature type="DNA-binding region" description="H-T-H motif" evidence="4">
    <location>
        <begin position="41"/>
        <end position="60"/>
    </location>
</feature>
<dbReference type="InterPro" id="IPR009057">
    <property type="entry name" value="Homeodomain-like_sf"/>
</dbReference>
<gene>
    <name evidence="6" type="ordered locus">MLP_44060</name>
</gene>
<dbReference type="Pfam" id="PF00440">
    <property type="entry name" value="TetR_N"/>
    <property type="match status" value="1"/>
</dbReference>
<keyword evidence="3" id="KW-0804">Transcription</keyword>
<dbReference type="PANTHER" id="PTHR30055:SF148">
    <property type="entry name" value="TETR-FAMILY TRANSCRIPTIONAL REGULATOR"/>
    <property type="match status" value="1"/>
</dbReference>
<evidence type="ECO:0000256" key="3">
    <source>
        <dbReference type="ARBA" id="ARBA00023163"/>
    </source>
</evidence>
<dbReference type="eggNOG" id="COG1309">
    <property type="taxonomic scope" value="Bacteria"/>
</dbReference>